<accession>A0A1W1EFN5</accession>
<protein>
    <submittedName>
        <fullName evidence="2">Putative lipoprotein</fullName>
    </submittedName>
</protein>
<organism evidence="2">
    <name type="scientific">hydrothermal vent metagenome</name>
    <dbReference type="NCBI Taxonomy" id="652676"/>
    <lineage>
        <taxon>unclassified sequences</taxon>
        <taxon>metagenomes</taxon>
        <taxon>ecological metagenomes</taxon>
    </lineage>
</organism>
<name>A0A1W1EFN5_9ZZZZ</name>
<reference evidence="2" key="1">
    <citation type="submission" date="2016-10" db="EMBL/GenBank/DDBJ databases">
        <authorList>
            <person name="de Groot N.N."/>
        </authorList>
    </citation>
    <scope>NUCLEOTIDE SEQUENCE</scope>
</reference>
<dbReference type="InterPro" id="IPR037126">
    <property type="entry name" value="PdaC/RsiV-like_sf"/>
</dbReference>
<feature type="domain" description="DUF3298" evidence="1">
    <location>
        <begin position="162"/>
        <end position="220"/>
    </location>
</feature>
<gene>
    <name evidence="2" type="ORF">MNB_SV-5-1068</name>
</gene>
<dbReference type="EMBL" id="FPKX01000065">
    <property type="protein sequence ID" value="SFZ98877.1"/>
    <property type="molecule type" value="Genomic_DNA"/>
</dbReference>
<dbReference type="InterPro" id="IPR021729">
    <property type="entry name" value="DUF3298"/>
</dbReference>
<evidence type="ECO:0000313" key="2">
    <source>
        <dbReference type="EMBL" id="SFZ98877.1"/>
    </source>
</evidence>
<sequence>MKNILFVVTLMVITSISAYAQSIKTKSLFRFIDSNSEYGKICEKHEYITPLQRFELITNKDAMFGDIFRDSHSIADLDADTVVNKCNVENKEINAYTYKEQLDFINDNLISIKISQYEFGAEASLSNSNISYYMYDREYGMSLTWEDIFGSDKSLDLYILKRVIAELADEEFIYKYDNKYQLLNFRIPGYFTINENGLIIQYGKYEIAPATSGLPSITVSKDILKKFMAKDKYNKYFTQTLPTFYQVSSE</sequence>
<keyword evidence="2" id="KW-0449">Lipoprotein</keyword>
<dbReference type="AlphaFoldDB" id="A0A1W1EFN5"/>
<dbReference type="Pfam" id="PF11738">
    <property type="entry name" value="DUF3298"/>
    <property type="match status" value="1"/>
</dbReference>
<proteinExistence type="predicted"/>
<dbReference type="Gene3D" id="3.90.640.20">
    <property type="entry name" value="Heat-shock cognate protein, ATPase"/>
    <property type="match status" value="1"/>
</dbReference>
<evidence type="ECO:0000259" key="1">
    <source>
        <dbReference type="Pfam" id="PF11738"/>
    </source>
</evidence>